<comment type="caution">
    <text evidence="1">The sequence shown here is derived from an EMBL/GenBank/DDBJ whole genome shotgun (WGS) entry which is preliminary data.</text>
</comment>
<sequence length="85" mass="9107">MPAAGDLLKKKRIAVLGSRSVGKSSLVVQFIENHFVEAYYPTIETSFSKTVKLNGVEYDCDILDTAGQASIIPVTGPPHAYAHSG</sequence>
<reference evidence="1 2" key="1">
    <citation type="journal article" date="2021" name="Appl. Environ. Microbiol.">
        <title>Genetic linkage and physical mapping for an oyster mushroom Pleurotus cornucopiae and QTL analysis for the trait cap color.</title>
        <authorList>
            <person name="Zhang Y."/>
            <person name="Gao W."/>
            <person name="Sonnenberg A."/>
            <person name="Chen Q."/>
            <person name="Zhang J."/>
            <person name="Huang C."/>
        </authorList>
    </citation>
    <scope>NUCLEOTIDE SEQUENCE [LARGE SCALE GENOMIC DNA]</scope>
    <source>
        <strain evidence="1">CCMSSC00406</strain>
    </source>
</reference>
<evidence type="ECO:0000313" key="1">
    <source>
        <dbReference type="EMBL" id="KAG9218779.1"/>
    </source>
</evidence>
<gene>
    <name evidence="1" type="ORF">CCMSSC00406_0001107</name>
</gene>
<organism evidence="1 2">
    <name type="scientific">Pleurotus cornucopiae</name>
    <name type="common">Cornucopia mushroom</name>
    <dbReference type="NCBI Taxonomy" id="5321"/>
    <lineage>
        <taxon>Eukaryota</taxon>
        <taxon>Fungi</taxon>
        <taxon>Dikarya</taxon>
        <taxon>Basidiomycota</taxon>
        <taxon>Agaricomycotina</taxon>
        <taxon>Agaricomycetes</taxon>
        <taxon>Agaricomycetidae</taxon>
        <taxon>Agaricales</taxon>
        <taxon>Pleurotineae</taxon>
        <taxon>Pleurotaceae</taxon>
        <taxon>Pleurotus</taxon>
    </lineage>
</organism>
<keyword evidence="2" id="KW-1185">Reference proteome</keyword>
<name>A0ACB7IM20_PLECO</name>
<protein>
    <submittedName>
        <fullName evidence="1">Uncharacterized protein</fullName>
    </submittedName>
</protein>
<dbReference type="Proteomes" id="UP000824881">
    <property type="component" value="Unassembled WGS sequence"/>
</dbReference>
<dbReference type="EMBL" id="WQMT02000009">
    <property type="protein sequence ID" value="KAG9218779.1"/>
    <property type="molecule type" value="Genomic_DNA"/>
</dbReference>
<proteinExistence type="predicted"/>
<accession>A0ACB7IM20</accession>
<evidence type="ECO:0000313" key="2">
    <source>
        <dbReference type="Proteomes" id="UP000824881"/>
    </source>
</evidence>